<dbReference type="SUPFAM" id="SSF53098">
    <property type="entry name" value="Ribonuclease H-like"/>
    <property type="match status" value="1"/>
</dbReference>
<dbReference type="InterPro" id="IPR012337">
    <property type="entry name" value="RNaseH-like_sf"/>
</dbReference>
<keyword evidence="3" id="KW-0064">Aspartyl protease</keyword>
<evidence type="ECO:0000256" key="1">
    <source>
        <dbReference type="ARBA" id="ARBA00022670"/>
    </source>
</evidence>
<dbReference type="GO" id="GO:0046872">
    <property type="term" value="F:metal ion binding"/>
    <property type="evidence" value="ECO:0007669"/>
    <property type="project" value="UniProtKB-KW"/>
</dbReference>
<dbReference type="GO" id="GO:0015074">
    <property type="term" value="P:DNA integration"/>
    <property type="evidence" value="ECO:0007669"/>
    <property type="project" value="InterPro"/>
</dbReference>
<dbReference type="Pfam" id="PF14244">
    <property type="entry name" value="Retrotran_gag_3"/>
    <property type="match status" value="1"/>
</dbReference>
<dbReference type="InterPro" id="IPR036397">
    <property type="entry name" value="RNaseH_sf"/>
</dbReference>
<protein>
    <submittedName>
        <fullName evidence="6">Retroelement pol polyprotein-like</fullName>
    </submittedName>
</protein>
<dbReference type="Gene3D" id="3.30.420.10">
    <property type="entry name" value="Ribonuclease H-like superfamily/Ribonuclease H"/>
    <property type="match status" value="1"/>
</dbReference>
<dbReference type="ExpressionAtlas" id="Q9FL75">
    <property type="expression patterns" value="baseline and differential"/>
</dbReference>
<feature type="domain" description="Integrase catalytic" evidence="5">
    <location>
        <begin position="333"/>
        <end position="506"/>
    </location>
</feature>
<reference key="2">
    <citation type="journal article" date="2000" name="Nature">
        <title>Sequence and analysis of chromosome 5 of the plant Arabidopsis thaliana.</title>
        <authorList>
            <consortium name="Kazusa DNA Research Institute"/>
            <consortium name="Cold Spring Harbor and Washington University in St Louis Sequencing Consortium"/>
            <consortium name="European Union Arabidopsis Genome Sequencing Consortium"/>
            <person name="Tabata S."/>
            <person name="Kaneko T."/>
            <person name="Nakamura Y."/>
            <person name="Kotani H."/>
            <person name="Kato T."/>
            <person name="Asamizu E."/>
            <person name="Miyajima N."/>
            <person name="Sasamoto S."/>
            <person name="Kimura T."/>
            <person name="Hosouchi T."/>
            <person name="Kawashima K."/>
            <person name="Kohara M."/>
            <person name="Matsumoto M."/>
            <person name="Matsuno A."/>
            <person name="Muraki A."/>
            <person name="Nakayama S."/>
            <person name="Nakazaki N."/>
            <person name="Naruo K."/>
            <person name="Okumura S."/>
            <person name="Shinpo S."/>
            <person name="Takeuchi C."/>
            <person name="Wada T."/>
            <person name="Watanabe A."/>
            <person name="Yamada M."/>
            <person name="Yasuda M."/>
            <person name="Sato S."/>
            <person name="de la Bastide M."/>
            <person name="Huang E."/>
            <person name="Spiegel L."/>
            <person name="Gnoj L."/>
            <person name="O'Shaughnessy A."/>
            <person name="Preston R."/>
            <person name="Habermann K."/>
            <person name="Murray J."/>
            <person name="Johnson D."/>
            <person name="Rohlfing T."/>
            <person name="Nelson J."/>
            <person name="Stoneking T."/>
            <person name="Pepin K."/>
            <person name="Spieth J."/>
            <person name="Sekhon M."/>
            <person name="Armstrong J."/>
            <person name="Becker M."/>
            <person name="Belter E."/>
            <person name="Cordum H."/>
            <person name="Cordes M."/>
            <person name="Courtney L."/>
            <person name="Courtney W."/>
            <person name="Dante M."/>
            <person name="Du H."/>
            <person name="Edwards J."/>
            <person name="Fryman J."/>
            <person name="Haakensen B."/>
            <person name="Lamar E."/>
            <person name="Latreille P."/>
            <person name="Leonard S."/>
            <person name="Meyer R."/>
            <person name="Mulvaney E."/>
            <person name="Ozersky P."/>
            <person name="Riley A."/>
            <person name="Strowmatt C."/>
            <person name="Wagner-McPherson C."/>
            <person name="Wollam A."/>
            <person name="Yoakum M."/>
            <person name="Bell M."/>
            <person name="Dedhia N."/>
            <person name="Parnell L."/>
            <person name="Shah R."/>
            <person name="Rodriguez M."/>
            <person name="See L.H."/>
            <person name="Vil D."/>
            <person name="Baker J."/>
            <person name="Kirchoff K."/>
            <person name="Toth K."/>
            <person name="King L."/>
            <person name="Bahret A."/>
            <person name="Miller B."/>
            <person name="Marra M."/>
            <person name="Martienssen R."/>
            <person name="McCombie W.R."/>
            <person name="Wilson R.K."/>
            <person name="Murphy G."/>
            <person name="Bancroft I."/>
            <person name="Volckaert G."/>
            <person name="Wambutt R."/>
            <person name="Dusterhoft A."/>
            <person name="Stiekema W."/>
            <person name="Pohl T."/>
            <person name="Entian K.D."/>
            <person name="Terryn N."/>
            <person name="Hartley N."/>
            <person name="Bent E."/>
            <person name="Johnson S."/>
            <person name="Langham S.A."/>
            <person name="McCullagh B."/>
            <person name="Robben J."/>
            <person name="Grymonprez B."/>
            <person name="Zimmermann W."/>
            <person name="Ramsperger U."/>
            <person name="Wedler H."/>
            <person name="Balke K."/>
            <person name="Wedler E."/>
            <person name="Peters S."/>
            <person name="van Staveren M."/>
            <person name="Dirkse W."/>
            <person name="Mooijman P."/>
            <person name="Lankhorst R.K."/>
            <person name="Weitzenegger T."/>
            <person name="Bothe G."/>
            <person name="Rose M."/>
            <person name="Hauf J."/>
            <person name="Berneiser S."/>
            <person name="Hempel S."/>
            <person name="Feldpausch M."/>
            <person name="Lamberth S."/>
            <person name="Villarroel R."/>
            <person name="Gielen J."/>
            <person name="Ardiles W."/>
            <person name="Bents O."/>
            <person name="Lemcke K."/>
            <person name="Kolesov G."/>
            <person name="Mayer K."/>
            <person name="Rudd S."/>
            <person name="Schoof H."/>
            <person name="Schueller C."/>
            <person name="Zaccaria P."/>
            <person name="Mewes H.W."/>
            <person name="Bevan M."/>
            <person name="Fransz P."/>
        </authorList>
    </citation>
    <scope>NUCLEOTIDE SEQUENCE [LARGE SCALE GENOMIC DNA]</scope>
    <source>
        <strain>cv. Columbia</strain>
    </source>
</reference>
<dbReference type="CDD" id="cd09272">
    <property type="entry name" value="RNase_HI_RT_Ty1"/>
    <property type="match status" value="1"/>
</dbReference>
<dbReference type="SUPFAM" id="SSF56672">
    <property type="entry name" value="DNA/RNA polymerases"/>
    <property type="match status" value="1"/>
</dbReference>
<dbReference type="InterPro" id="IPR001584">
    <property type="entry name" value="Integrase_cat-core"/>
</dbReference>
<evidence type="ECO:0000313" key="6">
    <source>
        <dbReference type="EMBL" id="BAB10743.1"/>
    </source>
</evidence>
<dbReference type="GO" id="GO:0003676">
    <property type="term" value="F:nucleic acid binding"/>
    <property type="evidence" value="ECO:0007669"/>
    <property type="project" value="InterPro"/>
</dbReference>
<dbReference type="PROSITE" id="PS50994">
    <property type="entry name" value="INTEGRASE"/>
    <property type="match status" value="1"/>
</dbReference>
<dbReference type="InterPro" id="IPR054722">
    <property type="entry name" value="PolX-like_BBD"/>
</dbReference>
<dbReference type="PANTHER" id="PTHR42648">
    <property type="entry name" value="TRANSPOSASE, PUTATIVE-RELATED"/>
    <property type="match status" value="1"/>
</dbReference>
<dbReference type="InterPro" id="IPR025724">
    <property type="entry name" value="GAG-pre-integrase_dom"/>
</dbReference>
<dbReference type="InterPro" id="IPR043502">
    <property type="entry name" value="DNA/RNA_pol_sf"/>
</dbReference>
<reference evidence="6" key="1">
    <citation type="journal article" date="1998" name="DNA Res.">
        <title>Structural analysis of Arabidopsis thaliana chromosome 5. V. Sequence features of the regions of 1,381,565 bp covered by twenty one physically assigned P1 and TAC clones.</title>
        <authorList>
            <person name="Kaneko T."/>
            <person name="Kotani H."/>
            <person name="Nakamura Y."/>
            <person name="Sato S."/>
            <person name="Asamizu E."/>
            <person name="Miyajima N."/>
            <person name="Tabata S."/>
        </authorList>
    </citation>
    <scope>NUCLEOTIDE SEQUENCE [LARGE SCALE GENOMIC DNA]</scope>
</reference>
<dbReference type="Pfam" id="PF07727">
    <property type="entry name" value="RVT_2"/>
    <property type="match status" value="1"/>
</dbReference>
<dbReference type="InterPro" id="IPR029472">
    <property type="entry name" value="Copia-like_N"/>
</dbReference>
<dbReference type="Pfam" id="PF22936">
    <property type="entry name" value="Pol_BBD"/>
    <property type="match status" value="1"/>
</dbReference>
<keyword evidence="4" id="KW-0378">Hydrolase</keyword>
<dbReference type="GO" id="GO:0004190">
    <property type="term" value="F:aspartic-type endopeptidase activity"/>
    <property type="evidence" value="ECO:0007669"/>
    <property type="project" value="UniProtKB-KW"/>
</dbReference>
<dbReference type="InterPro" id="IPR013103">
    <property type="entry name" value="RVT_2"/>
</dbReference>
<accession>Q9FL75</accession>
<evidence type="ECO:0000256" key="3">
    <source>
        <dbReference type="ARBA" id="ARBA00022750"/>
    </source>
</evidence>
<evidence type="ECO:0000256" key="4">
    <source>
        <dbReference type="ARBA" id="ARBA00022801"/>
    </source>
</evidence>
<dbReference type="PANTHER" id="PTHR42648:SF31">
    <property type="entry name" value="RNA-DIRECTED DNA POLYMERASE"/>
    <property type="match status" value="1"/>
</dbReference>
<dbReference type="InterPro" id="IPR039537">
    <property type="entry name" value="Retrotran_Ty1/copia-like"/>
</dbReference>
<organism evidence="6">
    <name type="scientific">Arabidopsis thaliana</name>
    <name type="common">Mouse-ear cress</name>
    <dbReference type="NCBI Taxonomy" id="3702"/>
    <lineage>
        <taxon>Eukaryota</taxon>
        <taxon>Viridiplantae</taxon>
        <taxon>Streptophyta</taxon>
        <taxon>Embryophyta</taxon>
        <taxon>Tracheophyta</taxon>
        <taxon>Spermatophyta</taxon>
        <taxon>Magnoliopsida</taxon>
        <taxon>eudicotyledons</taxon>
        <taxon>Gunneridae</taxon>
        <taxon>Pentapetalae</taxon>
        <taxon>rosids</taxon>
        <taxon>malvids</taxon>
        <taxon>Brassicales</taxon>
        <taxon>Brassicaceae</taxon>
        <taxon>Camelineae</taxon>
        <taxon>Arabidopsis</taxon>
    </lineage>
</organism>
<dbReference type="EMBL" id="AB010695">
    <property type="protein sequence ID" value="BAB10743.1"/>
    <property type="molecule type" value="Genomic_DNA"/>
</dbReference>
<dbReference type="Pfam" id="PF25597">
    <property type="entry name" value="SH3_retrovirus"/>
    <property type="match status" value="1"/>
</dbReference>
<dbReference type="GO" id="GO:0006508">
    <property type="term" value="P:proteolysis"/>
    <property type="evidence" value="ECO:0007669"/>
    <property type="project" value="UniProtKB-KW"/>
</dbReference>
<dbReference type="Pfam" id="PF13976">
    <property type="entry name" value="gag_pre-integrs"/>
    <property type="match status" value="1"/>
</dbReference>
<name>Q9FL75_ARATH</name>
<dbReference type="AlphaFoldDB" id="Q9FL75"/>
<keyword evidence="2" id="KW-0479">Metal-binding</keyword>
<proteinExistence type="predicted"/>
<evidence type="ECO:0000256" key="2">
    <source>
        <dbReference type="ARBA" id="ARBA00022723"/>
    </source>
</evidence>
<dbReference type="Pfam" id="PF00665">
    <property type="entry name" value="rve"/>
    <property type="match status" value="1"/>
</dbReference>
<evidence type="ECO:0000259" key="5">
    <source>
        <dbReference type="PROSITE" id="PS50994"/>
    </source>
</evidence>
<dbReference type="InterPro" id="IPR057670">
    <property type="entry name" value="SH3_retrovirus"/>
</dbReference>
<keyword evidence="1" id="KW-0645">Protease</keyword>
<sequence>MADAPPPPPSVIEVRRTISPYDLTAADNSGAVISHPILKTNNYEEWACGFKTALRSRKKFGFLDGTIPQPLDGSPDLEDWLTINALLVSWMKMTIDSELLTNISHRDVARDLWEQIRKRFFVSNGPKNQKMKADLATCKQEGMTMEGYYGKLNKIWDNINSYRPLRICASHHMTGNLELLSDMRSMSPVLIILADGNKRVAVSEGTVRLGSHLILKSVFYVKELESDLISVGQMMDENHCVVQLADHFLVIQDRTTRMVTGIGKRENGSFCFRGMENAAAVHTSVKAPFDLWHRRLGHASDKIVNLLPRELLSSGKEILENVCDTCMRAKQTRDTFPLSDNRSMDSFQLIHCDVWGPYRTPSYSGARYFLTIVDDYSRGVWVYLMTDKSETQKHLKDFIALVERQFDTEIKTVRSDNGTEFLCMREYFLHKGITHETSCVGTPHQNGRVERKHRHILNIARALRFQSYLPIQFWGECILSAAYLINRTPSMLLQGKSPYEMLYKTAPNYSHLRVFGSLCYAHNQNHKGDKFVARSRRCVFVGYPHGQKGWRLFDLEEQKFFVSRDVIFQETEFPYSKMSCNRFTSSHKAFLAAVTAGMEPTTYNEAMVDKAWREAMSAEIESLRVNQTFSIVNLPPGKRALGNKWVYKIKYRSDGAIERYKARLVVLGNCQKEGVDYDETFAPVAKMSTVRLFLGVAAARDWHVHQMDVHNAFLHGDLKEEVYMKLPQGFQCDDPSKVCRLHKSLYGLKQAPRCWFSKLSSALKQYGFTQSLSDYSLFSYNNDGVFVHVLVYVDDLIISGSCPDAVAQFKSYLESCFHMKDLGLLKYFLGIEVSRNAQGFYLSQRKYVLDIISEMGLLGARPSAFPLEQNHKLSLSTSPLLSDSSRYRRLVGRLIYLAVTRPELSYSVHTLAQFMQNPRQDHWNAAIRVVRYLKSNPGQGILLSSTSTLQINGWCDSDYAACPLTRRSLTGYFVQLGDTPISWKTKKQPTVSRSSAEAEYRAMAFLTQELMWLKRVLYDLGVSHVQAMRIFSDSKSAIALSVNPVQHERTKHVEVDCHFIRDAILDGIIATSFVPSHKQLADILTKALGEKEVRYFLRKLGILDVHAPT</sequence>